<organism evidence="2 3">
    <name type="scientific">Formimonas warabiya</name>
    <dbReference type="NCBI Taxonomy" id="1761012"/>
    <lineage>
        <taxon>Bacteria</taxon>
        <taxon>Bacillati</taxon>
        <taxon>Bacillota</taxon>
        <taxon>Clostridia</taxon>
        <taxon>Eubacteriales</taxon>
        <taxon>Peptococcaceae</taxon>
        <taxon>Candidatus Formimonas</taxon>
    </lineage>
</organism>
<dbReference type="OrthoDB" id="9792335at2"/>
<evidence type="ECO:0000259" key="1">
    <source>
        <dbReference type="Pfam" id="PF07687"/>
    </source>
</evidence>
<keyword evidence="3" id="KW-1185">Reference proteome</keyword>
<dbReference type="GO" id="GO:0016787">
    <property type="term" value="F:hydrolase activity"/>
    <property type="evidence" value="ECO:0007669"/>
    <property type="project" value="InterPro"/>
</dbReference>
<evidence type="ECO:0000313" key="3">
    <source>
        <dbReference type="Proteomes" id="UP000323521"/>
    </source>
</evidence>
<reference evidence="2 3" key="1">
    <citation type="submission" date="2016-10" db="EMBL/GenBank/DDBJ databases">
        <title>Complete Genome Sequence of Peptococcaceae strain DCMF.</title>
        <authorList>
            <person name="Edwards R.J."/>
            <person name="Holland S.I."/>
            <person name="Deshpande N.P."/>
            <person name="Wong Y.K."/>
            <person name="Ertan H."/>
            <person name="Manefield M."/>
            <person name="Russell T.L."/>
            <person name="Lee M.J."/>
        </authorList>
    </citation>
    <scope>NUCLEOTIDE SEQUENCE [LARGE SCALE GENOMIC DNA]</scope>
    <source>
        <strain evidence="2 3">DCMF</strain>
    </source>
</reference>
<name>A0A3G1KXP5_FORW1</name>
<dbReference type="SUPFAM" id="SSF53187">
    <property type="entry name" value="Zn-dependent exopeptidases"/>
    <property type="match status" value="1"/>
</dbReference>
<evidence type="ECO:0000313" key="2">
    <source>
        <dbReference type="EMBL" id="ATW27190.1"/>
    </source>
</evidence>
<feature type="domain" description="Peptidase M20 dimerisation" evidence="1">
    <location>
        <begin position="232"/>
        <end position="318"/>
    </location>
</feature>
<dbReference type="InterPro" id="IPR050072">
    <property type="entry name" value="Peptidase_M20A"/>
</dbReference>
<dbReference type="Gene3D" id="3.40.630.10">
    <property type="entry name" value="Zn peptidases"/>
    <property type="match status" value="2"/>
</dbReference>
<gene>
    <name evidence="2" type="ORF">DCMF_22735</name>
</gene>
<accession>A0A3G1KXP5</accession>
<dbReference type="Proteomes" id="UP000323521">
    <property type="component" value="Chromosome"/>
</dbReference>
<dbReference type="AlphaFoldDB" id="A0A3G1KXP5"/>
<dbReference type="InterPro" id="IPR002933">
    <property type="entry name" value="Peptidase_M20"/>
</dbReference>
<dbReference type="EMBL" id="CP017634">
    <property type="protein sequence ID" value="ATW27190.1"/>
    <property type="molecule type" value="Genomic_DNA"/>
</dbReference>
<dbReference type="Pfam" id="PF07687">
    <property type="entry name" value="M20_dimer"/>
    <property type="match status" value="1"/>
</dbReference>
<sequence>MNITEKVFNRIDGEEIASLALLLADIYGPVGHEEQVGETVFKWLCDQGFSAQKQIVAGTRFNVLGMVKGTGGGKNLAFNSHMDTLPVFQGEAQTGVENRKAYRAWREGNRLFGLAMLNDRGPMAAFLIAAKALKESGIRLKGDLLLTAVVGEIGSAKIEEYQGAEYLGKGAGTKQAIIEGPPLDYALVAETTNFGISWVNSGVAYVKVTVAGQSIYTPRLRVEAGSPVTDHPNAIVKMSLVMERITRWAQEYQEKHKKSSPCGMIRPKVNIGAIRGGIPYSPSQTAASCSIYLDIWLPPETSLEEILEELQDVLDRTGLKLRPEVYLYRKGYTGKGGEELVGAVSRAYREISGTEPPSVSEDITSMWRDTNVYHEMGIPSVTFGPIRHQSPDFPDKYLTVADLVMTAKIYGKTAMKICGVAEA</sequence>
<dbReference type="PANTHER" id="PTHR43808">
    <property type="entry name" value="ACETYLORNITHINE DEACETYLASE"/>
    <property type="match status" value="1"/>
</dbReference>
<dbReference type="KEGG" id="fwa:DCMF_22735"/>
<dbReference type="RefSeq" id="WP_148136539.1">
    <property type="nucleotide sequence ID" value="NZ_CP017634.1"/>
</dbReference>
<proteinExistence type="predicted"/>
<protein>
    <recommendedName>
        <fullName evidence="1">Peptidase M20 dimerisation domain-containing protein</fullName>
    </recommendedName>
</protein>
<dbReference type="InterPro" id="IPR011650">
    <property type="entry name" value="Peptidase_M20_dimer"/>
</dbReference>
<dbReference type="Pfam" id="PF01546">
    <property type="entry name" value="Peptidase_M20"/>
    <property type="match status" value="1"/>
</dbReference>